<accession>A0A0C3DL39</accession>
<reference evidence="1 2" key="1">
    <citation type="submission" date="2014-04" db="EMBL/GenBank/DDBJ databases">
        <authorList>
            <consortium name="DOE Joint Genome Institute"/>
            <person name="Kuo A."/>
            <person name="Kohler A."/>
            <person name="Nagy L.G."/>
            <person name="Floudas D."/>
            <person name="Copeland A."/>
            <person name="Barry K.W."/>
            <person name="Cichocki N."/>
            <person name="Veneault-Fourrey C."/>
            <person name="LaButti K."/>
            <person name="Lindquist E.A."/>
            <person name="Lipzen A."/>
            <person name="Lundell T."/>
            <person name="Morin E."/>
            <person name="Murat C."/>
            <person name="Sun H."/>
            <person name="Tunlid A."/>
            <person name="Henrissat B."/>
            <person name="Grigoriev I.V."/>
            <person name="Hibbett D.S."/>
            <person name="Martin F."/>
            <person name="Nordberg H.P."/>
            <person name="Cantor M.N."/>
            <person name="Hua S.X."/>
        </authorList>
    </citation>
    <scope>NUCLEOTIDE SEQUENCE [LARGE SCALE GENOMIC DNA]</scope>
    <source>
        <strain evidence="1 2">Foug A</strain>
    </source>
</reference>
<protein>
    <recommendedName>
        <fullName evidence="3">F-box domain-containing protein</fullName>
    </recommendedName>
</protein>
<dbReference type="Proteomes" id="UP000053989">
    <property type="component" value="Unassembled WGS sequence"/>
</dbReference>
<sequence>MDELAQERVELTLLEEQRAKADKLSRTSLRPSTINRPPTEILVFIFDLVLDAHYSKRILASVASNVSWINTHVERSRGTLLDIVIEGAPFSPSKHLELIPGLDAVVSCAHRWRSLLVTASLWFSDDDPEGEDEELLTEFIADRINHLHFPSLKSVAISPPCEIGHLNFLSVACAPALEHLELDDFTAVDHIPNPVAMLKTLKLNFETERVIFREQYWRTVPTQALIKLSLAGGYRVALASAKQP</sequence>
<proteinExistence type="predicted"/>
<dbReference type="InParanoid" id="A0A0C3DL39"/>
<reference evidence="2" key="2">
    <citation type="submission" date="2015-01" db="EMBL/GenBank/DDBJ databases">
        <title>Evolutionary Origins and Diversification of the Mycorrhizal Mutualists.</title>
        <authorList>
            <consortium name="DOE Joint Genome Institute"/>
            <consortium name="Mycorrhizal Genomics Consortium"/>
            <person name="Kohler A."/>
            <person name="Kuo A."/>
            <person name="Nagy L.G."/>
            <person name="Floudas D."/>
            <person name="Copeland A."/>
            <person name="Barry K.W."/>
            <person name="Cichocki N."/>
            <person name="Veneault-Fourrey C."/>
            <person name="LaButti K."/>
            <person name="Lindquist E.A."/>
            <person name="Lipzen A."/>
            <person name="Lundell T."/>
            <person name="Morin E."/>
            <person name="Murat C."/>
            <person name="Riley R."/>
            <person name="Ohm R."/>
            <person name="Sun H."/>
            <person name="Tunlid A."/>
            <person name="Henrissat B."/>
            <person name="Grigoriev I.V."/>
            <person name="Hibbett D.S."/>
            <person name="Martin F."/>
        </authorList>
    </citation>
    <scope>NUCLEOTIDE SEQUENCE [LARGE SCALE GENOMIC DNA]</scope>
    <source>
        <strain evidence="2">Foug A</strain>
    </source>
</reference>
<dbReference type="HOGENOM" id="CLU_1138575_0_0_1"/>
<keyword evidence="2" id="KW-1185">Reference proteome</keyword>
<evidence type="ECO:0000313" key="2">
    <source>
        <dbReference type="Proteomes" id="UP000053989"/>
    </source>
</evidence>
<dbReference type="STRING" id="1036808.A0A0C3DL39"/>
<name>A0A0C3DL39_9AGAM</name>
<evidence type="ECO:0008006" key="3">
    <source>
        <dbReference type="Google" id="ProtNLM"/>
    </source>
</evidence>
<dbReference type="EMBL" id="KN822110">
    <property type="protein sequence ID" value="KIM56786.1"/>
    <property type="molecule type" value="Genomic_DNA"/>
</dbReference>
<evidence type="ECO:0000313" key="1">
    <source>
        <dbReference type="EMBL" id="KIM56786.1"/>
    </source>
</evidence>
<gene>
    <name evidence="1" type="ORF">SCLCIDRAFT_29313</name>
</gene>
<organism evidence="1 2">
    <name type="scientific">Scleroderma citrinum Foug A</name>
    <dbReference type="NCBI Taxonomy" id="1036808"/>
    <lineage>
        <taxon>Eukaryota</taxon>
        <taxon>Fungi</taxon>
        <taxon>Dikarya</taxon>
        <taxon>Basidiomycota</taxon>
        <taxon>Agaricomycotina</taxon>
        <taxon>Agaricomycetes</taxon>
        <taxon>Agaricomycetidae</taxon>
        <taxon>Boletales</taxon>
        <taxon>Sclerodermatineae</taxon>
        <taxon>Sclerodermataceae</taxon>
        <taxon>Scleroderma</taxon>
    </lineage>
</organism>
<dbReference type="AlphaFoldDB" id="A0A0C3DL39"/>